<comment type="subcellular location">
    <subcellularLocation>
        <location evidence="1">Cell membrane</location>
        <topology evidence="1">Multi-pass membrane protein</topology>
    </subcellularLocation>
</comment>
<evidence type="ECO:0000256" key="8">
    <source>
        <dbReference type="SAM" id="Phobius"/>
    </source>
</evidence>
<evidence type="ECO:0000256" key="1">
    <source>
        <dbReference type="ARBA" id="ARBA00004651"/>
    </source>
</evidence>
<comment type="caution">
    <text evidence="10">The sequence shown here is derived from an EMBL/GenBank/DDBJ whole genome shotgun (WGS) entry which is preliminary data.</text>
</comment>
<dbReference type="PANTHER" id="PTHR23502">
    <property type="entry name" value="MAJOR FACILITATOR SUPERFAMILY"/>
    <property type="match status" value="1"/>
</dbReference>
<accession>A0A561VRB8</accession>
<keyword evidence="6 8" id="KW-1133">Transmembrane helix</keyword>
<evidence type="ECO:0000256" key="4">
    <source>
        <dbReference type="ARBA" id="ARBA00022475"/>
    </source>
</evidence>
<reference evidence="10 11" key="1">
    <citation type="submission" date="2019-06" db="EMBL/GenBank/DDBJ databases">
        <title>Sequencing the genomes of 1000 actinobacteria strains.</title>
        <authorList>
            <person name="Klenk H.-P."/>
        </authorList>
    </citation>
    <scope>NUCLEOTIDE SEQUENCE [LARGE SCALE GENOMIC DNA]</scope>
    <source>
        <strain evidence="10 11">DSM 43866</strain>
    </source>
</reference>
<dbReference type="InterPro" id="IPR011701">
    <property type="entry name" value="MFS"/>
</dbReference>
<organism evidence="10 11">
    <name type="scientific">Actinoplanes teichomyceticus</name>
    <dbReference type="NCBI Taxonomy" id="1867"/>
    <lineage>
        <taxon>Bacteria</taxon>
        <taxon>Bacillati</taxon>
        <taxon>Actinomycetota</taxon>
        <taxon>Actinomycetes</taxon>
        <taxon>Micromonosporales</taxon>
        <taxon>Micromonosporaceae</taxon>
        <taxon>Actinoplanes</taxon>
    </lineage>
</organism>
<feature type="domain" description="Major facilitator superfamily (MFS) profile" evidence="9">
    <location>
        <begin position="1"/>
        <end position="383"/>
    </location>
</feature>
<dbReference type="PROSITE" id="PS50850">
    <property type="entry name" value="MFS"/>
    <property type="match status" value="1"/>
</dbReference>
<evidence type="ECO:0000259" key="9">
    <source>
        <dbReference type="PROSITE" id="PS50850"/>
    </source>
</evidence>
<dbReference type="InterPro" id="IPR036259">
    <property type="entry name" value="MFS_trans_sf"/>
</dbReference>
<keyword evidence="4" id="KW-1003">Cell membrane</keyword>
<evidence type="ECO:0000256" key="7">
    <source>
        <dbReference type="ARBA" id="ARBA00023136"/>
    </source>
</evidence>
<feature type="transmembrane region" description="Helical" evidence="8">
    <location>
        <begin position="203"/>
        <end position="222"/>
    </location>
</feature>
<dbReference type="GO" id="GO:1990961">
    <property type="term" value="P:xenobiotic detoxification by transmembrane export across the plasma membrane"/>
    <property type="evidence" value="ECO:0007669"/>
    <property type="project" value="InterPro"/>
</dbReference>
<feature type="transmembrane region" description="Helical" evidence="8">
    <location>
        <begin position="151"/>
        <end position="173"/>
    </location>
</feature>
<dbReference type="EMBL" id="VIWY01000004">
    <property type="protein sequence ID" value="TWG14169.1"/>
    <property type="molecule type" value="Genomic_DNA"/>
</dbReference>
<sequence length="383" mass="38364">MVLGLITAIGPLSLDMYLPALPEIAGDLRVPAGQVQLSLTACLIGLALGQFVFGPLSDRWGRRRPVLVGVLAYAGLSFLIALAPSAPVLSGLRLLQGVAGGVGVVVARAVVRDLSSGVGAARLFGALTLIFGVAPIAAPSLGSVVLRTASWQGIFVALGVIGLLLAVLVLAGLPETLPPERRASGGLRALAGTARTLFTDRVFLGYALAQAFAFAAMFGYIAGSSFVLQDGYGLSPTVYSLLFGANAVGLTLLSQANGALLGRWRLGTMLAAGLVLQTAAGALALLGAALQSLIVLTVGLFLLVTAMGLILPNTAALALDRYPGHAGSAAALLGGAQSVIGAVAAPLVGLGAAGHGVPMTAVMLGFAAAALIATATLTRRTPH</sequence>
<feature type="transmembrane region" description="Helical" evidence="8">
    <location>
        <begin position="331"/>
        <end position="353"/>
    </location>
</feature>
<proteinExistence type="inferred from homology"/>
<keyword evidence="5 8" id="KW-0812">Transmembrane</keyword>
<name>A0A561VRB8_ACTTI</name>
<dbReference type="PANTHER" id="PTHR23502:SF132">
    <property type="entry name" value="POLYAMINE TRANSPORTER 2-RELATED"/>
    <property type="match status" value="1"/>
</dbReference>
<dbReference type="CDD" id="cd17320">
    <property type="entry name" value="MFS_MdfA_MDR_like"/>
    <property type="match status" value="1"/>
</dbReference>
<dbReference type="SUPFAM" id="SSF103473">
    <property type="entry name" value="MFS general substrate transporter"/>
    <property type="match status" value="1"/>
</dbReference>
<feature type="transmembrane region" description="Helical" evidence="8">
    <location>
        <begin position="35"/>
        <end position="54"/>
    </location>
</feature>
<feature type="transmembrane region" description="Helical" evidence="8">
    <location>
        <begin position="234"/>
        <end position="254"/>
    </location>
</feature>
<feature type="transmembrane region" description="Helical" evidence="8">
    <location>
        <begin position="293"/>
        <end position="319"/>
    </location>
</feature>
<dbReference type="Gene3D" id="1.20.1720.10">
    <property type="entry name" value="Multidrug resistance protein D"/>
    <property type="match status" value="1"/>
</dbReference>
<protein>
    <submittedName>
        <fullName evidence="10">DHA1 family bicyclomycin/chloramphenicol resistance-like MFS transporter</fullName>
    </submittedName>
</protein>
<dbReference type="NCBIfam" id="TIGR00710">
    <property type="entry name" value="efflux_Bcr_CflA"/>
    <property type="match status" value="1"/>
</dbReference>
<evidence type="ECO:0000256" key="5">
    <source>
        <dbReference type="ARBA" id="ARBA00022692"/>
    </source>
</evidence>
<dbReference type="Proteomes" id="UP000320239">
    <property type="component" value="Unassembled WGS sequence"/>
</dbReference>
<comment type="similarity">
    <text evidence="2">Belongs to the major facilitator superfamily. Bcr/CmlA family.</text>
</comment>
<dbReference type="GO" id="GO:0042910">
    <property type="term" value="F:xenobiotic transmembrane transporter activity"/>
    <property type="evidence" value="ECO:0007669"/>
    <property type="project" value="InterPro"/>
</dbReference>
<feature type="transmembrane region" description="Helical" evidence="8">
    <location>
        <begin position="66"/>
        <end position="86"/>
    </location>
</feature>
<gene>
    <name evidence="10" type="ORF">FHX34_104469</name>
</gene>
<dbReference type="AlphaFoldDB" id="A0A561VRB8"/>
<feature type="transmembrane region" description="Helical" evidence="8">
    <location>
        <begin position="123"/>
        <end position="145"/>
    </location>
</feature>
<keyword evidence="11" id="KW-1185">Reference proteome</keyword>
<dbReference type="FunFam" id="1.20.1720.10:FF:000005">
    <property type="entry name" value="Bcr/CflA family efflux transporter"/>
    <property type="match status" value="1"/>
</dbReference>
<dbReference type="Pfam" id="PF07690">
    <property type="entry name" value="MFS_1"/>
    <property type="match status" value="1"/>
</dbReference>
<feature type="transmembrane region" description="Helical" evidence="8">
    <location>
        <begin position="266"/>
        <end position="287"/>
    </location>
</feature>
<feature type="transmembrane region" description="Helical" evidence="8">
    <location>
        <begin position="359"/>
        <end position="378"/>
    </location>
</feature>
<evidence type="ECO:0000313" key="10">
    <source>
        <dbReference type="EMBL" id="TWG14169.1"/>
    </source>
</evidence>
<dbReference type="InterPro" id="IPR020846">
    <property type="entry name" value="MFS_dom"/>
</dbReference>
<evidence type="ECO:0000256" key="3">
    <source>
        <dbReference type="ARBA" id="ARBA00022448"/>
    </source>
</evidence>
<dbReference type="InterPro" id="IPR004812">
    <property type="entry name" value="Efflux_drug-R_Bcr/CmlA"/>
</dbReference>
<keyword evidence="7 8" id="KW-0472">Membrane</keyword>
<evidence type="ECO:0000313" key="11">
    <source>
        <dbReference type="Proteomes" id="UP000320239"/>
    </source>
</evidence>
<evidence type="ECO:0000256" key="2">
    <source>
        <dbReference type="ARBA" id="ARBA00006236"/>
    </source>
</evidence>
<dbReference type="GO" id="GO:0005886">
    <property type="term" value="C:plasma membrane"/>
    <property type="evidence" value="ECO:0007669"/>
    <property type="project" value="UniProtKB-SubCell"/>
</dbReference>
<evidence type="ECO:0000256" key="6">
    <source>
        <dbReference type="ARBA" id="ARBA00022989"/>
    </source>
</evidence>
<keyword evidence="3" id="KW-0813">Transport</keyword>
<feature type="transmembrane region" description="Helical" evidence="8">
    <location>
        <begin position="92"/>
        <end position="111"/>
    </location>
</feature>